<dbReference type="AlphaFoldDB" id="A0A7M5VGU0"/>
<dbReference type="OrthoDB" id="159229at2759"/>
<sequence>MLATMTCQKLFSLCITLTVLFCLCQARDGDDVVAYISEGDIKGSFHFEQFNSTIVKITIKLSYDGVDNKLYRIHQHPSNYQQKCKHLGEKVFDMDSIKGHLGKEETLYVDANKIPLHGKNSIQGRSISVALSSNTSKILACGTLVSKGTENSYAVASISNSKIAGKFEFVQQGLNGDTMITGEISHSDRSTVATDNHKWYILGSTEPEEWVANCQTHMNWTQVFDSDRMSQSGCNSTDAKTCAIGDLTGKHGTLDVGVAGDKKLTVIDSNLPLFGEGDNNVKQHVFVILEQGSNDKVLGCGIIKPKGPFKAISTFVADKNSGVSGTVEFEQISPYHRTYFVVNLKGLDERAKGYHVHKFPISDSSNPCSAASVGGHLNPWGINPNNSPKPGTGPMDKYEAGDLSGKFGNLANKTDYELKIYDENLPMFGHHALVGRSIVIHNNDASNSRMTCANIIPHQGVKIESWTNFTKQSDLFDGYVQLVQYVLPNGIVTPTMYIIDVVYQDNPTSRKTLKHNFHVHVKPLGNDTQANGTCMSVGGHYNPNSVDVGNDVYKEQCDQDHPYRCEVGDTSAKVGTYDVGYGKRFYCDEDSPLYGPHTVLGRSIVFHAKEMGAPRLACADVVPVEGSMVKKHTVEGSKKIVDSNRGASMVDILLEKFGLPQSEDWRFGYPRLEDGSNNKECYSFSFYMLDKANKQTEATKKIKEAFEANKSSYRPCPENEDSGSISTQSSIFLSILCVLSTLILWR</sequence>
<dbReference type="GO" id="GO:0046872">
    <property type="term" value="F:metal ion binding"/>
    <property type="evidence" value="ECO:0007669"/>
    <property type="project" value="InterPro"/>
</dbReference>
<dbReference type="Gene3D" id="2.60.40.200">
    <property type="entry name" value="Superoxide dismutase, copper/zinc binding domain"/>
    <property type="match status" value="4"/>
</dbReference>
<evidence type="ECO:0000313" key="3">
    <source>
        <dbReference type="EnsemblMetazoa" id="CLYHEMP011145.1"/>
    </source>
</evidence>
<reference evidence="3" key="1">
    <citation type="submission" date="2021-01" db="UniProtKB">
        <authorList>
            <consortium name="EnsemblMetazoa"/>
        </authorList>
    </citation>
    <scope>IDENTIFICATION</scope>
</reference>
<organism evidence="3 4">
    <name type="scientific">Clytia hemisphaerica</name>
    <dbReference type="NCBI Taxonomy" id="252671"/>
    <lineage>
        <taxon>Eukaryota</taxon>
        <taxon>Metazoa</taxon>
        <taxon>Cnidaria</taxon>
        <taxon>Hydrozoa</taxon>
        <taxon>Hydroidolina</taxon>
        <taxon>Leptothecata</taxon>
        <taxon>Obeliida</taxon>
        <taxon>Clytiidae</taxon>
        <taxon>Clytia</taxon>
    </lineage>
</organism>
<dbReference type="GeneID" id="136815168"/>
<dbReference type="PANTHER" id="PTHR20910:SF1">
    <property type="entry name" value="SUPEROXIDE DISMUTASE COPPER_ZINC BINDING DOMAIN-CONTAINING PROTEIN"/>
    <property type="match status" value="1"/>
</dbReference>
<evidence type="ECO:0000313" key="4">
    <source>
        <dbReference type="Proteomes" id="UP000594262"/>
    </source>
</evidence>
<evidence type="ECO:0000256" key="1">
    <source>
        <dbReference type="SAM" id="SignalP"/>
    </source>
</evidence>
<dbReference type="PANTHER" id="PTHR20910">
    <property type="entry name" value="AGAP001623-PA"/>
    <property type="match status" value="1"/>
</dbReference>
<feature type="chain" id="PRO_5029788220" description="Superoxide dismutase copper/zinc binding domain-containing protein" evidence="1">
    <location>
        <begin position="27"/>
        <end position="746"/>
    </location>
</feature>
<dbReference type="Proteomes" id="UP000594262">
    <property type="component" value="Unplaced"/>
</dbReference>
<dbReference type="InterPro" id="IPR053257">
    <property type="entry name" value="Cu-only_SOD"/>
</dbReference>
<dbReference type="InterPro" id="IPR001424">
    <property type="entry name" value="SOD_Cu_Zn_dom"/>
</dbReference>
<feature type="signal peptide" evidence="1">
    <location>
        <begin position="1"/>
        <end position="26"/>
    </location>
</feature>
<proteinExistence type="predicted"/>
<name>A0A7M5VGU0_9CNID</name>
<dbReference type="SUPFAM" id="SSF49329">
    <property type="entry name" value="Cu,Zn superoxide dismutase-like"/>
    <property type="match status" value="4"/>
</dbReference>
<keyword evidence="1" id="KW-0732">Signal</keyword>
<dbReference type="Pfam" id="PF00080">
    <property type="entry name" value="Sod_Cu"/>
    <property type="match status" value="2"/>
</dbReference>
<protein>
    <recommendedName>
        <fullName evidence="2">Superoxide dismutase copper/zinc binding domain-containing protein</fullName>
    </recommendedName>
</protein>
<dbReference type="GO" id="GO:0006801">
    <property type="term" value="P:superoxide metabolic process"/>
    <property type="evidence" value="ECO:0007669"/>
    <property type="project" value="InterPro"/>
</dbReference>
<feature type="domain" description="Superoxide dismutase copper/zinc binding" evidence="2">
    <location>
        <begin position="513"/>
        <end position="610"/>
    </location>
</feature>
<feature type="domain" description="Superoxide dismutase copper/zinc binding" evidence="2">
    <location>
        <begin position="323"/>
        <end position="445"/>
    </location>
</feature>
<dbReference type="InterPro" id="IPR036423">
    <property type="entry name" value="SOD-like_Cu/Zn_dom_sf"/>
</dbReference>
<dbReference type="RefSeq" id="XP_066927719.1">
    <property type="nucleotide sequence ID" value="XM_067071618.1"/>
</dbReference>
<keyword evidence="4" id="KW-1185">Reference proteome</keyword>
<evidence type="ECO:0000259" key="2">
    <source>
        <dbReference type="Pfam" id="PF00080"/>
    </source>
</evidence>
<accession>A0A7M5VGU0</accession>
<dbReference type="EnsemblMetazoa" id="CLYHEMT011145.1">
    <property type="protein sequence ID" value="CLYHEMP011145.1"/>
    <property type="gene ID" value="CLYHEMG011145"/>
</dbReference>